<gene>
    <name evidence="1" type="ORF">FBT96_17885</name>
</gene>
<dbReference type="PANTHER" id="PTHR41913:SF1">
    <property type="entry name" value="DUF1684 DOMAIN-CONTAINING PROTEIN"/>
    <property type="match status" value="1"/>
</dbReference>
<evidence type="ECO:0000313" key="2">
    <source>
        <dbReference type="Proteomes" id="UP000310597"/>
    </source>
</evidence>
<reference evidence="1 2" key="1">
    <citation type="submission" date="2019-04" db="EMBL/GenBank/DDBJ databases">
        <title>Draft Whole-Genome sequence of the purple photosynthetic bacterium Rhodobacter capsulatus SP108 with an indigenous class A beta-lactamase.</title>
        <authorList>
            <person name="Robertson S."/>
            <person name="Meyer T.E."/>
            <person name="Kyndt J.A."/>
        </authorList>
    </citation>
    <scope>NUCLEOTIDE SEQUENCE [LARGE SCALE GENOMIC DNA]</scope>
    <source>
        <strain evidence="1 2">SP108</strain>
    </source>
</reference>
<protein>
    <submittedName>
        <fullName evidence="1">DUF1684 domain-containing protein</fullName>
    </submittedName>
</protein>
<name>A0A4U1JM10_RHOCA</name>
<dbReference type="RefSeq" id="WP_136909072.1">
    <property type="nucleotide sequence ID" value="NZ_SWJZ01000100.1"/>
</dbReference>
<comment type="caution">
    <text evidence="1">The sequence shown here is derived from an EMBL/GenBank/DDBJ whole genome shotgun (WGS) entry which is preliminary data.</text>
</comment>
<dbReference type="Proteomes" id="UP000310597">
    <property type="component" value="Unassembled WGS sequence"/>
</dbReference>
<organism evidence="1 2">
    <name type="scientific">Rhodobacter capsulatus</name>
    <name type="common">Rhodopseudomonas capsulata</name>
    <dbReference type="NCBI Taxonomy" id="1061"/>
    <lineage>
        <taxon>Bacteria</taxon>
        <taxon>Pseudomonadati</taxon>
        <taxon>Pseudomonadota</taxon>
        <taxon>Alphaproteobacteria</taxon>
        <taxon>Rhodobacterales</taxon>
        <taxon>Rhodobacter group</taxon>
        <taxon>Rhodobacter</taxon>
    </lineage>
</organism>
<evidence type="ECO:0000313" key="1">
    <source>
        <dbReference type="EMBL" id="TKD14547.1"/>
    </source>
</evidence>
<dbReference type="OrthoDB" id="5493262at2"/>
<dbReference type="Pfam" id="PF07920">
    <property type="entry name" value="DUF1684"/>
    <property type="match status" value="1"/>
</dbReference>
<dbReference type="EMBL" id="SWJZ01000100">
    <property type="protein sequence ID" value="TKD14547.1"/>
    <property type="molecule type" value="Genomic_DNA"/>
</dbReference>
<dbReference type="PANTHER" id="PTHR41913">
    <property type="entry name" value="DUF1684 DOMAIN-CONTAINING PROTEIN"/>
    <property type="match status" value="1"/>
</dbReference>
<dbReference type="InterPro" id="IPR012467">
    <property type="entry name" value="DUF1684"/>
</dbReference>
<proteinExistence type="predicted"/>
<accession>A0A4U1JM10</accession>
<sequence length="261" mass="28475">MTDHADDIARWHAARLVALQAADGWLNLTDRIDLSPGFYRVGQAKDCDLRLSVGPARLGVLKLAEDGSATLDTGAGPRPFVPVPDAPPRLRTGDLLLEITELAGSRALRVRDLASPEPARFAGIERFPVDPAWRIVAQWEVLDTPEARAIDTVVGIATEVRLTHRARFTHDGREVTLIPTHWKAGKPMFVIRDTTAASETYAAGRFLIGELEQGGPEGRVVLDFNKAFNPPCAFTDLAACPLPPPENRLPFAIRAGERRPA</sequence>
<dbReference type="AlphaFoldDB" id="A0A4U1JM10"/>